<protein>
    <submittedName>
        <fullName evidence="1">Uncharacterized protein</fullName>
    </submittedName>
</protein>
<sequence length="67" mass="7010">MRFLGAVVDRKEDLKRNLKGYGSMGGFPLNAALLEGSIDLAPPSRPPGVLAASRNVTIMESVLGAIA</sequence>
<gene>
    <name evidence="1" type="ORF">MJO28_016716</name>
</gene>
<accession>A0ACC0DNZ6</accession>
<name>A0ACC0DNZ6_9BASI</name>
<proteinExistence type="predicted"/>
<evidence type="ECO:0000313" key="2">
    <source>
        <dbReference type="Proteomes" id="UP001060170"/>
    </source>
</evidence>
<reference evidence="2" key="1">
    <citation type="journal article" date="2018" name="BMC Genomics">
        <title>Genomic insights into host adaptation between the wheat stripe rust pathogen (Puccinia striiformis f. sp. tritici) and the barley stripe rust pathogen (Puccinia striiformis f. sp. hordei).</title>
        <authorList>
            <person name="Xia C."/>
            <person name="Wang M."/>
            <person name="Yin C."/>
            <person name="Cornejo O.E."/>
            <person name="Hulbert S.H."/>
            <person name="Chen X."/>
        </authorList>
    </citation>
    <scope>NUCLEOTIDE SEQUENCE [LARGE SCALE GENOMIC DNA]</scope>
    <source>
        <strain evidence="2">93-210</strain>
    </source>
</reference>
<evidence type="ECO:0000313" key="1">
    <source>
        <dbReference type="EMBL" id="KAI7935845.1"/>
    </source>
</evidence>
<comment type="caution">
    <text evidence="1">The sequence shown here is derived from an EMBL/GenBank/DDBJ whole genome shotgun (WGS) entry which is preliminary data.</text>
</comment>
<dbReference type="Proteomes" id="UP001060170">
    <property type="component" value="Chromosome 18"/>
</dbReference>
<organism evidence="1 2">
    <name type="scientific">Puccinia striiformis f. sp. tritici</name>
    <dbReference type="NCBI Taxonomy" id="168172"/>
    <lineage>
        <taxon>Eukaryota</taxon>
        <taxon>Fungi</taxon>
        <taxon>Dikarya</taxon>
        <taxon>Basidiomycota</taxon>
        <taxon>Pucciniomycotina</taxon>
        <taxon>Pucciniomycetes</taxon>
        <taxon>Pucciniales</taxon>
        <taxon>Pucciniaceae</taxon>
        <taxon>Puccinia</taxon>
    </lineage>
</organism>
<reference evidence="1 2" key="3">
    <citation type="journal article" date="2022" name="Microbiol. Spectr.">
        <title>Folding features and dynamics of 3D genome architecture in plant fungal pathogens.</title>
        <authorList>
            <person name="Xia C."/>
        </authorList>
    </citation>
    <scope>NUCLEOTIDE SEQUENCE [LARGE SCALE GENOMIC DNA]</scope>
    <source>
        <strain evidence="1 2">93-210</strain>
    </source>
</reference>
<reference evidence="2" key="2">
    <citation type="journal article" date="2018" name="Mol. Plant Microbe Interact.">
        <title>Genome sequence resources for the wheat stripe rust pathogen (Puccinia striiformis f. sp. tritici) and the barley stripe rust pathogen (Puccinia striiformis f. sp. hordei).</title>
        <authorList>
            <person name="Xia C."/>
            <person name="Wang M."/>
            <person name="Yin C."/>
            <person name="Cornejo O.E."/>
            <person name="Hulbert S.H."/>
            <person name="Chen X."/>
        </authorList>
    </citation>
    <scope>NUCLEOTIDE SEQUENCE [LARGE SCALE GENOMIC DNA]</scope>
    <source>
        <strain evidence="2">93-210</strain>
    </source>
</reference>
<keyword evidence="2" id="KW-1185">Reference proteome</keyword>
<dbReference type="EMBL" id="CM045882">
    <property type="protein sequence ID" value="KAI7935845.1"/>
    <property type="molecule type" value="Genomic_DNA"/>
</dbReference>